<reference evidence="2 3" key="1">
    <citation type="submission" date="2016-04" db="EMBL/GenBank/DDBJ databases">
        <authorList>
            <person name="Evans L.H."/>
            <person name="Alamgir A."/>
            <person name="Owens N."/>
            <person name="Weber N.D."/>
            <person name="Virtaneva K."/>
            <person name="Barbian K."/>
            <person name="Babar A."/>
            <person name="Rosenke K."/>
        </authorList>
    </citation>
    <scope>NUCLEOTIDE SEQUENCE [LARGE SCALE GENOMIC DNA]</scope>
    <source>
        <strain evidence="2 3">IFM 0406</strain>
    </source>
</reference>
<dbReference type="Proteomes" id="UP000076512">
    <property type="component" value="Unassembled WGS sequence"/>
</dbReference>
<evidence type="ECO:0000313" key="2">
    <source>
        <dbReference type="EMBL" id="KZM70444.1"/>
    </source>
</evidence>
<feature type="compositionally biased region" description="Basic and acidic residues" evidence="1">
    <location>
        <begin position="20"/>
        <end position="29"/>
    </location>
</feature>
<gene>
    <name evidence="2" type="ORF">AWN90_03960</name>
</gene>
<accession>A0A164JIT5</accession>
<dbReference type="AlphaFoldDB" id="A0A164JIT5"/>
<evidence type="ECO:0000313" key="3">
    <source>
        <dbReference type="Proteomes" id="UP000076512"/>
    </source>
</evidence>
<feature type="region of interest" description="Disordered" evidence="1">
    <location>
        <begin position="1"/>
        <end position="33"/>
    </location>
</feature>
<name>A0A164JIT5_9NOCA</name>
<organism evidence="2 3">
    <name type="scientific">Nocardia terpenica</name>
    <dbReference type="NCBI Taxonomy" id="455432"/>
    <lineage>
        <taxon>Bacteria</taxon>
        <taxon>Bacillati</taxon>
        <taxon>Actinomycetota</taxon>
        <taxon>Actinomycetes</taxon>
        <taxon>Mycobacteriales</taxon>
        <taxon>Nocardiaceae</taxon>
        <taxon>Nocardia</taxon>
    </lineage>
</organism>
<evidence type="ECO:0000256" key="1">
    <source>
        <dbReference type="SAM" id="MobiDB-lite"/>
    </source>
</evidence>
<protein>
    <submittedName>
        <fullName evidence="2">Uncharacterized protein</fullName>
    </submittedName>
</protein>
<dbReference type="STRING" id="455432.AWN90_03960"/>
<feature type="compositionally biased region" description="Gly residues" evidence="1">
    <location>
        <begin position="1"/>
        <end position="13"/>
    </location>
</feature>
<dbReference type="EMBL" id="LWGR01000015">
    <property type="protein sequence ID" value="KZM70444.1"/>
    <property type="molecule type" value="Genomic_DNA"/>
</dbReference>
<sequence length="112" mass="11022">MQAAGHGVGGVGADAGSAADQRDRQRGERGAQGAGQGVLTLFVEVAAGEDDARGTPVAICLLRLGGDAGQDGASAAFERAFDVGLVVTAQVVASLLDVFAVEFAACGEDGFG</sequence>
<proteinExistence type="predicted"/>
<keyword evidence="3" id="KW-1185">Reference proteome</keyword>
<comment type="caution">
    <text evidence="2">The sequence shown here is derived from an EMBL/GenBank/DDBJ whole genome shotgun (WGS) entry which is preliminary data.</text>
</comment>